<keyword evidence="3 10" id="KW-0132">Cell division</keyword>
<keyword evidence="11" id="KW-1185">Reference proteome</keyword>
<evidence type="ECO:0000256" key="7">
    <source>
        <dbReference type="ARBA" id="ARBA00023306"/>
    </source>
</evidence>
<evidence type="ECO:0000313" key="11">
    <source>
        <dbReference type="Proteomes" id="UP000184114"/>
    </source>
</evidence>
<keyword evidence="2" id="KW-1003">Cell membrane</keyword>
<evidence type="ECO:0000313" key="10">
    <source>
        <dbReference type="EMBL" id="SHE35812.1"/>
    </source>
</evidence>
<evidence type="ECO:0000256" key="1">
    <source>
        <dbReference type="ARBA" id="ARBA00004370"/>
    </source>
</evidence>
<dbReference type="PROSITE" id="PS51779">
    <property type="entry name" value="POTRA"/>
    <property type="match status" value="1"/>
</dbReference>
<evidence type="ECO:0000256" key="8">
    <source>
        <dbReference type="SAM" id="Phobius"/>
    </source>
</evidence>
<dbReference type="RefSeq" id="WP_072972726.1">
    <property type="nucleotide sequence ID" value="NZ_FQTY01000001.1"/>
</dbReference>
<sequence length="253" mass="28764">MKKLSRVERKIRRRRLFFRFLLLISFILLLFIFALNSNFFIISNIKVLGNNKIAKDVVISASSINLGENIFKISTRTGEKNLIKLPYVKEVKVKRKFPKGIIIDIIERKAILQIKELSSVRLIDIDGYILDIIDTEDEKLPLLVGLNVEDKKPGDNILSILQSKGYSEFISEGQARGILSKMKKIDMADNNNVNIILIDGISVAFGTLYNVKYKVGLLNEILNDIEEKQLPCKMILMDRGDNPIIVLNEEGEG</sequence>
<protein>
    <submittedName>
        <fullName evidence="10">Cell division protein FtsQ</fullName>
    </submittedName>
</protein>
<evidence type="ECO:0000256" key="5">
    <source>
        <dbReference type="ARBA" id="ARBA00022989"/>
    </source>
</evidence>
<keyword evidence="4 8" id="KW-0812">Transmembrane</keyword>
<feature type="domain" description="POTRA" evidence="9">
    <location>
        <begin position="40"/>
        <end position="108"/>
    </location>
</feature>
<dbReference type="Gene3D" id="3.10.20.310">
    <property type="entry name" value="membrane protein fhac"/>
    <property type="match status" value="1"/>
</dbReference>
<dbReference type="Proteomes" id="UP000184114">
    <property type="component" value="Unassembled WGS sequence"/>
</dbReference>
<dbReference type="EMBL" id="FQTY01000001">
    <property type="protein sequence ID" value="SHE35812.1"/>
    <property type="molecule type" value="Genomic_DNA"/>
</dbReference>
<organism evidence="10 11">
    <name type="scientific">Tissierella praeacuta DSM 18095</name>
    <dbReference type="NCBI Taxonomy" id="1123404"/>
    <lineage>
        <taxon>Bacteria</taxon>
        <taxon>Bacillati</taxon>
        <taxon>Bacillota</taxon>
        <taxon>Tissierellia</taxon>
        <taxon>Tissierellales</taxon>
        <taxon>Tissierellaceae</taxon>
        <taxon>Tissierella</taxon>
    </lineage>
</organism>
<evidence type="ECO:0000256" key="4">
    <source>
        <dbReference type="ARBA" id="ARBA00022692"/>
    </source>
</evidence>
<comment type="subcellular location">
    <subcellularLocation>
        <location evidence="1">Membrane</location>
    </subcellularLocation>
</comment>
<dbReference type="Pfam" id="PF03799">
    <property type="entry name" value="FtsQ_DivIB_C"/>
    <property type="match status" value="1"/>
</dbReference>
<dbReference type="PANTHER" id="PTHR37820">
    <property type="entry name" value="CELL DIVISION PROTEIN DIVIB"/>
    <property type="match status" value="1"/>
</dbReference>
<evidence type="ECO:0000259" key="9">
    <source>
        <dbReference type="PROSITE" id="PS51779"/>
    </source>
</evidence>
<keyword evidence="5 8" id="KW-1133">Transmembrane helix</keyword>
<dbReference type="InterPro" id="IPR013685">
    <property type="entry name" value="POTRA_FtsQ_type"/>
</dbReference>
<keyword evidence="6 8" id="KW-0472">Membrane</keyword>
<dbReference type="GeneID" id="90995184"/>
<reference evidence="11" key="1">
    <citation type="submission" date="2016-11" db="EMBL/GenBank/DDBJ databases">
        <authorList>
            <person name="Varghese N."/>
            <person name="Submissions S."/>
        </authorList>
    </citation>
    <scope>NUCLEOTIDE SEQUENCE [LARGE SCALE GENOMIC DNA]</scope>
    <source>
        <strain evidence="11">DSM 18095</strain>
    </source>
</reference>
<accession>A0A1M4SUG5</accession>
<gene>
    <name evidence="10" type="ORF">SAMN02745784_00500</name>
</gene>
<name>A0A1M4SUG5_9FIRM</name>
<dbReference type="STRING" id="1123404.SAMN02745784_00500"/>
<dbReference type="InterPro" id="IPR005548">
    <property type="entry name" value="Cell_div_FtsQ/DivIB_C"/>
</dbReference>
<evidence type="ECO:0000256" key="2">
    <source>
        <dbReference type="ARBA" id="ARBA00022475"/>
    </source>
</evidence>
<keyword evidence="7" id="KW-0131">Cell cycle</keyword>
<dbReference type="InterPro" id="IPR034746">
    <property type="entry name" value="POTRA"/>
</dbReference>
<dbReference type="Pfam" id="PF08478">
    <property type="entry name" value="POTRA_1"/>
    <property type="match status" value="1"/>
</dbReference>
<dbReference type="PANTHER" id="PTHR37820:SF1">
    <property type="entry name" value="CELL DIVISION PROTEIN FTSQ"/>
    <property type="match status" value="1"/>
</dbReference>
<dbReference type="GO" id="GO:0005886">
    <property type="term" value="C:plasma membrane"/>
    <property type="evidence" value="ECO:0007669"/>
    <property type="project" value="TreeGrafter"/>
</dbReference>
<evidence type="ECO:0000256" key="6">
    <source>
        <dbReference type="ARBA" id="ARBA00023136"/>
    </source>
</evidence>
<dbReference type="InterPro" id="IPR050487">
    <property type="entry name" value="FtsQ_DivIB"/>
</dbReference>
<proteinExistence type="predicted"/>
<feature type="transmembrane region" description="Helical" evidence="8">
    <location>
        <begin position="20"/>
        <end position="42"/>
    </location>
</feature>
<dbReference type="GO" id="GO:0051301">
    <property type="term" value="P:cell division"/>
    <property type="evidence" value="ECO:0007669"/>
    <property type="project" value="UniProtKB-KW"/>
</dbReference>
<evidence type="ECO:0000256" key="3">
    <source>
        <dbReference type="ARBA" id="ARBA00022618"/>
    </source>
</evidence>
<dbReference type="AlphaFoldDB" id="A0A1M4SUG5"/>